<evidence type="ECO:0000313" key="4">
    <source>
        <dbReference type="EMBL" id="RBO84002.1"/>
    </source>
</evidence>
<organism evidence="4 5">
    <name type="scientific">Marinomonas aquiplantarum</name>
    <dbReference type="NCBI Taxonomy" id="491951"/>
    <lineage>
        <taxon>Bacteria</taxon>
        <taxon>Pseudomonadati</taxon>
        <taxon>Pseudomonadota</taxon>
        <taxon>Gammaproteobacteria</taxon>
        <taxon>Oceanospirillales</taxon>
        <taxon>Oceanospirillaceae</taxon>
        <taxon>Marinomonas</taxon>
    </lineage>
</organism>
<dbReference type="EMBL" id="QNRF01000003">
    <property type="protein sequence ID" value="RBO84002.1"/>
    <property type="molecule type" value="Genomic_DNA"/>
</dbReference>
<comment type="caution">
    <text evidence="4">The sequence shown here is derived from an EMBL/GenBank/DDBJ whole genome shotgun (WGS) entry which is preliminary data.</text>
</comment>
<sequence length="255" mass="27501">MGITKKLIVVQMGLVLAACSSTGEKNTFMSYEDLQTKVRTHEEQWQTAQVKLDKIDALEAEVAALKQEKLALEAANEMPDSSESTMIDVDDSMAATNVAPLVETSPDTMAPMAADSTSMSSEAMSSEAMPAAPLAAATEDDMNMAQAAPLASTEVSQASSQATNSAMSNDGYGVQLAAYSNRNEAVRGWQVLMKNDPTAYDGLVPKINQKDVKGRTMYQLKVGPFLQKSFSVDFCMMLKEKGKDCMVTQYNGEAF</sequence>
<dbReference type="AlphaFoldDB" id="A0A366D1Q3"/>
<gene>
    <name evidence="4" type="ORF">DFP76_103276</name>
</gene>
<dbReference type="Proteomes" id="UP000252086">
    <property type="component" value="Unassembled WGS sequence"/>
</dbReference>
<evidence type="ECO:0000313" key="5">
    <source>
        <dbReference type="Proteomes" id="UP000252086"/>
    </source>
</evidence>
<protein>
    <submittedName>
        <fullName evidence="4">Sporulation related protein</fullName>
    </submittedName>
</protein>
<dbReference type="PROSITE" id="PS51724">
    <property type="entry name" value="SPOR"/>
    <property type="match status" value="1"/>
</dbReference>
<dbReference type="InterPro" id="IPR036680">
    <property type="entry name" value="SPOR-like_sf"/>
</dbReference>
<dbReference type="Pfam" id="PF05036">
    <property type="entry name" value="SPOR"/>
    <property type="match status" value="1"/>
</dbReference>
<evidence type="ECO:0000256" key="1">
    <source>
        <dbReference type="SAM" id="Coils"/>
    </source>
</evidence>
<feature type="compositionally biased region" description="Polar residues" evidence="2">
    <location>
        <begin position="153"/>
        <end position="167"/>
    </location>
</feature>
<feature type="region of interest" description="Disordered" evidence="2">
    <location>
        <begin position="106"/>
        <end position="129"/>
    </location>
</feature>
<name>A0A366D1Q3_9GAMM</name>
<dbReference type="PROSITE" id="PS51257">
    <property type="entry name" value="PROKAR_LIPOPROTEIN"/>
    <property type="match status" value="1"/>
</dbReference>
<dbReference type="GO" id="GO:0042834">
    <property type="term" value="F:peptidoglycan binding"/>
    <property type="evidence" value="ECO:0007669"/>
    <property type="project" value="InterPro"/>
</dbReference>
<keyword evidence="5" id="KW-1185">Reference proteome</keyword>
<dbReference type="RefSeq" id="WP_113873982.1">
    <property type="nucleotide sequence ID" value="NZ_QNRF01000003.1"/>
</dbReference>
<proteinExistence type="predicted"/>
<evidence type="ECO:0000259" key="3">
    <source>
        <dbReference type="PROSITE" id="PS51724"/>
    </source>
</evidence>
<accession>A0A366D1Q3</accession>
<dbReference type="InterPro" id="IPR007730">
    <property type="entry name" value="SPOR-like_dom"/>
</dbReference>
<dbReference type="SUPFAM" id="SSF110997">
    <property type="entry name" value="Sporulation related repeat"/>
    <property type="match status" value="1"/>
</dbReference>
<keyword evidence="1" id="KW-0175">Coiled coil</keyword>
<feature type="domain" description="SPOR" evidence="3">
    <location>
        <begin position="166"/>
        <end position="250"/>
    </location>
</feature>
<reference evidence="4 5" key="1">
    <citation type="submission" date="2018-06" db="EMBL/GenBank/DDBJ databases">
        <title>Genomic Encyclopedia of Type Strains, Phase III (KMG-III): the genomes of soil and plant-associated and newly described type strains.</title>
        <authorList>
            <person name="Whitman W."/>
        </authorList>
    </citation>
    <scope>NUCLEOTIDE SEQUENCE [LARGE SCALE GENOMIC DNA]</scope>
    <source>
        <strain evidence="4 5">CECT 7732</strain>
    </source>
</reference>
<dbReference type="Gene3D" id="3.30.70.1070">
    <property type="entry name" value="Sporulation related repeat"/>
    <property type="match status" value="1"/>
</dbReference>
<feature type="region of interest" description="Disordered" evidence="2">
    <location>
        <begin position="148"/>
        <end position="167"/>
    </location>
</feature>
<evidence type="ECO:0000256" key="2">
    <source>
        <dbReference type="SAM" id="MobiDB-lite"/>
    </source>
</evidence>
<dbReference type="OrthoDB" id="6385902at2"/>
<feature type="coiled-coil region" evidence="1">
    <location>
        <begin position="48"/>
        <end position="75"/>
    </location>
</feature>
<feature type="compositionally biased region" description="Low complexity" evidence="2">
    <location>
        <begin position="112"/>
        <end position="129"/>
    </location>
</feature>